<evidence type="ECO:0000256" key="6">
    <source>
        <dbReference type="ARBA" id="ARBA00023136"/>
    </source>
</evidence>
<dbReference type="PANTHER" id="PTHR42878">
    <property type="entry name" value="TWO-COMPONENT HISTIDINE KINASE"/>
    <property type="match status" value="1"/>
</dbReference>
<dbReference type="InterPro" id="IPR003661">
    <property type="entry name" value="HisK_dim/P_dom"/>
</dbReference>
<dbReference type="Pfam" id="PF01590">
    <property type="entry name" value="GAF"/>
    <property type="match status" value="1"/>
</dbReference>
<evidence type="ECO:0000313" key="10">
    <source>
        <dbReference type="Proteomes" id="UP001156706"/>
    </source>
</evidence>
<dbReference type="Pfam" id="PF00512">
    <property type="entry name" value="HisKA"/>
    <property type="match status" value="1"/>
</dbReference>
<dbReference type="InterPro" id="IPR013655">
    <property type="entry name" value="PAS_fold_3"/>
</dbReference>
<dbReference type="SMART" id="SM00065">
    <property type="entry name" value="GAF"/>
    <property type="match status" value="1"/>
</dbReference>
<reference evidence="10" key="1">
    <citation type="journal article" date="2019" name="Int. J. Syst. Evol. Microbiol.">
        <title>The Global Catalogue of Microorganisms (GCM) 10K type strain sequencing project: providing services to taxonomists for standard genome sequencing and annotation.</title>
        <authorList>
            <consortium name="The Broad Institute Genomics Platform"/>
            <consortium name="The Broad Institute Genome Sequencing Center for Infectious Disease"/>
            <person name="Wu L."/>
            <person name="Ma J."/>
        </authorList>
    </citation>
    <scope>NUCLEOTIDE SEQUENCE [LARGE SCALE GENOMIC DNA]</scope>
    <source>
        <strain evidence="10">NBRC 110044</strain>
    </source>
</reference>
<keyword evidence="4" id="KW-0808">Transferase</keyword>
<evidence type="ECO:0000256" key="2">
    <source>
        <dbReference type="ARBA" id="ARBA00012438"/>
    </source>
</evidence>
<dbReference type="InterPro" id="IPR004358">
    <property type="entry name" value="Sig_transdc_His_kin-like_C"/>
</dbReference>
<keyword evidence="10" id="KW-1185">Reference proteome</keyword>
<evidence type="ECO:0000256" key="4">
    <source>
        <dbReference type="ARBA" id="ARBA00022679"/>
    </source>
</evidence>
<dbReference type="InterPro" id="IPR036097">
    <property type="entry name" value="HisK_dim/P_sf"/>
</dbReference>
<dbReference type="SUPFAM" id="SSF47384">
    <property type="entry name" value="Homodimeric domain of signal transducing histidine kinase"/>
    <property type="match status" value="1"/>
</dbReference>
<keyword evidence="6" id="KW-0472">Membrane</keyword>
<dbReference type="SUPFAM" id="SSF55785">
    <property type="entry name" value="PYP-like sensor domain (PAS domain)"/>
    <property type="match status" value="1"/>
</dbReference>
<organism evidence="9 10">
    <name type="scientific">Chitinimonas prasina</name>
    <dbReference type="NCBI Taxonomy" id="1434937"/>
    <lineage>
        <taxon>Bacteria</taxon>
        <taxon>Pseudomonadati</taxon>
        <taxon>Pseudomonadota</taxon>
        <taxon>Betaproteobacteria</taxon>
        <taxon>Neisseriales</taxon>
        <taxon>Chitinibacteraceae</taxon>
        <taxon>Chitinimonas</taxon>
    </lineage>
</organism>
<accession>A0ABQ5YK63</accession>
<comment type="caution">
    <text evidence="9">The sequence shown here is derived from an EMBL/GenBank/DDBJ whole genome shotgun (WGS) entry which is preliminary data.</text>
</comment>
<dbReference type="PROSITE" id="PS50112">
    <property type="entry name" value="PAS"/>
    <property type="match status" value="1"/>
</dbReference>
<dbReference type="Gene3D" id="3.30.450.20">
    <property type="entry name" value="PAS domain"/>
    <property type="match status" value="1"/>
</dbReference>
<dbReference type="InterPro" id="IPR050351">
    <property type="entry name" value="BphY/WalK/GraS-like"/>
</dbReference>
<dbReference type="Pfam" id="PF02518">
    <property type="entry name" value="HATPase_c"/>
    <property type="match status" value="1"/>
</dbReference>
<dbReference type="PROSITE" id="PS50109">
    <property type="entry name" value="HIS_KIN"/>
    <property type="match status" value="1"/>
</dbReference>
<feature type="domain" description="PAS" evidence="8">
    <location>
        <begin position="27"/>
        <end position="94"/>
    </location>
</feature>
<comment type="catalytic activity">
    <reaction evidence="1">
        <text>ATP + protein L-histidine = ADP + protein N-phospho-L-histidine.</text>
        <dbReference type="EC" id="2.7.13.3"/>
    </reaction>
</comment>
<dbReference type="CDD" id="cd00082">
    <property type="entry name" value="HisKA"/>
    <property type="match status" value="1"/>
</dbReference>
<feature type="domain" description="Histidine kinase" evidence="7">
    <location>
        <begin position="334"/>
        <end position="548"/>
    </location>
</feature>
<dbReference type="CDD" id="cd00130">
    <property type="entry name" value="PAS"/>
    <property type="match status" value="1"/>
</dbReference>
<evidence type="ECO:0000259" key="7">
    <source>
        <dbReference type="PROSITE" id="PS50109"/>
    </source>
</evidence>
<dbReference type="InterPro" id="IPR029016">
    <property type="entry name" value="GAF-like_dom_sf"/>
</dbReference>
<name>A0ABQ5YK63_9NEIS</name>
<evidence type="ECO:0000259" key="8">
    <source>
        <dbReference type="PROSITE" id="PS50112"/>
    </source>
</evidence>
<keyword evidence="5" id="KW-0418">Kinase</keyword>
<dbReference type="InterPro" id="IPR003018">
    <property type="entry name" value="GAF"/>
</dbReference>
<dbReference type="Gene3D" id="3.30.565.10">
    <property type="entry name" value="Histidine kinase-like ATPase, C-terminal domain"/>
    <property type="match status" value="1"/>
</dbReference>
<gene>
    <name evidence="9" type="ORF">GCM10007907_37860</name>
</gene>
<dbReference type="PANTHER" id="PTHR42878:SF15">
    <property type="entry name" value="BACTERIOPHYTOCHROME"/>
    <property type="match status" value="1"/>
</dbReference>
<dbReference type="Pfam" id="PF08447">
    <property type="entry name" value="PAS_3"/>
    <property type="match status" value="1"/>
</dbReference>
<protein>
    <recommendedName>
        <fullName evidence="2">histidine kinase</fullName>
        <ecNumber evidence="2">2.7.13.3</ecNumber>
    </recommendedName>
</protein>
<sequence length="559" mass="61746">MVIPDFSRLDIRSAEELDDPGSIAIALLDAAKSAKLGVFVWEVAANRLLWNDAMYEVYGLSHRVALDGTSWLALLHPDDLLRVRDDVIAALRGERPYDTVFRVKSSAGWNYVRGTAWIERDAAGVPLRMAGINQDISHSQRFDALVEQVQVDTDSQVGRAFLGALADALCRALGVGYVLISEVYPAHLPTHMRTLAFSQDGRAAPPRDFALLNTPCQQAYSTAGWLQLNDAQVRFPHAPVLRELNVNSYLAMPLMGADGNPLGLMVVMDSLPVADAELARKLMALFAGRTAAELERLRREAEVRRLNAELEARVTARTEHVKRTMRELEAFTYAVSHDLNAPLRAVHGFGSILREDYADRLDMAGRDYLERTLNAAERMGRLLDDLVSLSKISLRPLNVGKVHLTQLALEIVADLQNQQPRPGMSVVIAPHLVVHADPGLMRILLDCLLRNAWRFTEHMPDARVELFERHQGGRREFVVLDNGVGFDAPTAEKLFAPFQTFQGEGGFAGGGTGLAIAQRVIHRHHGGIQSESRPGQGAAFTFWLPPAGELMALLETDET</sequence>
<dbReference type="PRINTS" id="PR00344">
    <property type="entry name" value="BCTRLSENSOR"/>
</dbReference>
<dbReference type="InterPro" id="IPR036890">
    <property type="entry name" value="HATPase_C_sf"/>
</dbReference>
<dbReference type="InterPro" id="IPR005467">
    <property type="entry name" value="His_kinase_dom"/>
</dbReference>
<dbReference type="InterPro" id="IPR035965">
    <property type="entry name" value="PAS-like_dom_sf"/>
</dbReference>
<dbReference type="EC" id="2.7.13.3" evidence="2"/>
<dbReference type="InterPro" id="IPR000014">
    <property type="entry name" value="PAS"/>
</dbReference>
<evidence type="ECO:0000256" key="3">
    <source>
        <dbReference type="ARBA" id="ARBA00022553"/>
    </source>
</evidence>
<dbReference type="SMART" id="SM00388">
    <property type="entry name" value="HisKA"/>
    <property type="match status" value="1"/>
</dbReference>
<dbReference type="NCBIfam" id="TIGR00229">
    <property type="entry name" value="sensory_box"/>
    <property type="match status" value="1"/>
</dbReference>
<keyword evidence="3" id="KW-0597">Phosphoprotein</keyword>
<dbReference type="InterPro" id="IPR003594">
    <property type="entry name" value="HATPase_dom"/>
</dbReference>
<dbReference type="SUPFAM" id="SSF55781">
    <property type="entry name" value="GAF domain-like"/>
    <property type="match status" value="1"/>
</dbReference>
<proteinExistence type="predicted"/>
<dbReference type="SUPFAM" id="SSF55874">
    <property type="entry name" value="ATPase domain of HSP90 chaperone/DNA topoisomerase II/histidine kinase"/>
    <property type="match status" value="1"/>
</dbReference>
<evidence type="ECO:0000313" key="9">
    <source>
        <dbReference type="EMBL" id="GLR14996.1"/>
    </source>
</evidence>
<dbReference type="Gene3D" id="3.30.450.40">
    <property type="match status" value="1"/>
</dbReference>
<evidence type="ECO:0000256" key="1">
    <source>
        <dbReference type="ARBA" id="ARBA00000085"/>
    </source>
</evidence>
<dbReference type="SMART" id="SM00387">
    <property type="entry name" value="HATPase_c"/>
    <property type="match status" value="1"/>
</dbReference>
<dbReference type="EMBL" id="BSOG01000006">
    <property type="protein sequence ID" value="GLR14996.1"/>
    <property type="molecule type" value="Genomic_DNA"/>
</dbReference>
<dbReference type="Gene3D" id="1.10.287.130">
    <property type="match status" value="1"/>
</dbReference>
<evidence type="ECO:0000256" key="5">
    <source>
        <dbReference type="ARBA" id="ARBA00022777"/>
    </source>
</evidence>
<dbReference type="Proteomes" id="UP001156706">
    <property type="component" value="Unassembled WGS sequence"/>
</dbReference>